<dbReference type="RefSeq" id="WP_149979111.1">
    <property type="nucleotide sequence ID" value="NZ_BHVO01000023.1"/>
</dbReference>
<sequence>MSIHKLDQEIQERFQSAIASLKSPDPDDYKGTAEREYQKELARILQKEGNKAANASTDQRIAGKLKAAGYDLSEIEKVIENYSPMAVKPTQEQCRFYAKTVVQKAQAFKGVVQEKQSEERRLNYLGIDTKTKFNSEPTTNLQAQFKWIHLDQFYVLLERDKKTIYLPKETIVNDKHHATSVFFVSQATYQDDNFPLTSSDADDLKNYLVSQSLLENIEIVVE</sequence>
<comment type="caution">
    <text evidence="1">The sequence shown here is derived from an EMBL/GenBank/DDBJ whole genome shotgun (WGS) entry which is preliminary data.</text>
</comment>
<dbReference type="Gene3D" id="1.10.1240.50">
    <property type="match status" value="1"/>
</dbReference>
<evidence type="ECO:0000313" key="1">
    <source>
        <dbReference type="EMBL" id="GCA70231.1"/>
    </source>
</evidence>
<evidence type="ECO:0000313" key="2">
    <source>
        <dbReference type="Proteomes" id="UP000323569"/>
    </source>
</evidence>
<proteinExistence type="predicted"/>
<dbReference type="AlphaFoldDB" id="A0A5A5RAJ8"/>
<dbReference type="Proteomes" id="UP000323569">
    <property type="component" value="Unassembled WGS sequence"/>
</dbReference>
<organism evidence="1 2">
    <name type="scientific">Microcystis aeruginosa NIES-2519</name>
    <dbReference type="NCBI Taxonomy" id="2303981"/>
    <lineage>
        <taxon>Bacteria</taxon>
        <taxon>Bacillati</taxon>
        <taxon>Cyanobacteriota</taxon>
        <taxon>Cyanophyceae</taxon>
        <taxon>Oscillatoriophycideae</taxon>
        <taxon>Chroococcales</taxon>
        <taxon>Microcystaceae</taxon>
        <taxon>Microcystis</taxon>
    </lineage>
</organism>
<reference evidence="1 2" key="1">
    <citation type="submission" date="2018-09" db="EMBL/GenBank/DDBJ databases">
        <title>Evolutionary history of phycoerythrin pigmentation in the water bloom-forming cyanobacterium Microcystis aeruginosa.</title>
        <authorList>
            <person name="Tanabe Y."/>
            <person name="Tanabe Y."/>
            <person name="Yamaguchi H."/>
        </authorList>
    </citation>
    <scope>NUCLEOTIDE SEQUENCE [LARGE SCALE GENOMIC DNA]</scope>
    <source>
        <strain evidence="1 2">NIES-2519</strain>
    </source>
</reference>
<accession>A0A5A5RAJ8</accession>
<dbReference type="EMBL" id="BHVO01000023">
    <property type="protein sequence ID" value="GCA70231.1"/>
    <property type="molecule type" value="Genomic_DNA"/>
</dbReference>
<gene>
    <name evidence="1" type="ORF">MiYa_01763</name>
</gene>
<name>A0A5A5RAJ8_MICAE</name>
<protein>
    <submittedName>
        <fullName evidence="1">Uncharacterized protein</fullName>
    </submittedName>
</protein>